<evidence type="ECO:0000313" key="1">
    <source>
        <dbReference type="EMBL" id="GAA0160029.1"/>
    </source>
</evidence>
<proteinExistence type="predicted"/>
<comment type="caution">
    <text evidence="1">The sequence shown here is derived from an EMBL/GenBank/DDBJ whole genome shotgun (WGS) entry which is preliminary data.</text>
</comment>
<protein>
    <submittedName>
        <fullName evidence="1">Uncharacterized protein</fullName>
    </submittedName>
</protein>
<dbReference type="EMBL" id="BAABME010003757">
    <property type="protein sequence ID" value="GAA0160029.1"/>
    <property type="molecule type" value="Genomic_DNA"/>
</dbReference>
<organism evidence="1 2">
    <name type="scientific">Lithospermum erythrorhizon</name>
    <name type="common">Purple gromwell</name>
    <name type="synonym">Lithospermum officinale var. erythrorhizon</name>
    <dbReference type="NCBI Taxonomy" id="34254"/>
    <lineage>
        <taxon>Eukaryota</taxon>
        <taxon>Viridiplantae</taxon>
        <taxon>Streptophyta</taxon>
        <taxon>Embryophyta</taxon>
        <taxon>Tracheophyta</taxon>
        <taxon>Spermatophyta</taxon>
        <taxon>Magnoliopsida</taxon>
        <taxon>eudicotyledons</taxon>
        <taxon>Gunneridae</taxon>
        <taxon>Pentapetalae</taxon>
        <taxon>asterids</taxon>
        <taxon>lamiids</taxon>
        <taxon>Boraginales</taxon>
        <taxon>Boraginaceae</taxon>
        <taxon>Boraginoideae</taxon>
        <taxon>Lithospermeae</taxon>
        <taxon>Lithospermum</taxon>
    </lineage>
</organism>
<dbReference type="Proteomes" id="UP001454036">
    <property type="component" value="Unassembled WGS sequence"/>
</dbReference>
<keyword evidence="2" id="KW-1185">Reference proteome</keyword>
<evidence type="ECO:0000313" key="2">
    <source>
        <dbReference type="Proteomes" id="UP001454036"/>
    </source>
</evidence>
<sequence>MRTHCKIAYNVQFLMTYIQNVSLRLPFMSQMTKGMFFLAIYLRNEISDTLYMYGKKKTMVAGPRKHNVLIQAPPFPPRQPIENRTFTTLWRPSFGISGGEIPRVHILMVKKIPENTHARSNSWN</sequence>
<dbReference type="AlphaFoldDB" id="A0AAV3Q8C3"/>
<reference evidence="1 2" key="1">
    <citation type="submission" date="2024-01" db="EMBL/GenBank/DDBJ databases">
        <title>The complete chloroplast genome sequence of Lithospermum erythrorhizon: insights into the phylogenetic relationship among Boraginaceae species and the maternal lineages of purple gromwells.</title>
        <authorList>
            <person name="Okada T."/>
            <person name="Watanabe K."/>
        </authorList>
    </citation>
    <scope>NUCLEOTIDE SEQUENCE [LARGE SCALE GENOMIC DNA]</scope>
</reference>
<name>A0AAV3Q8C3_LITER</name>
<accession>A0AAV3Q8C3</accession>
<gene>
    <name evidence="1" type="ORF">LIER_16676</name>
</gene>